<dbReference type="Pfam" id="PF09721">
    <property type="entry name" value="Exosortase_EpsH"/>
    <property type="match status" value="1"/>
</dbReference>
<dbReference type="EC" id="3.4.22.-" evidence="10"/>
<comment type="caution">
    <text evidence="10">The sequence shown here is derived from an EMBL/GenBank/DDBJ whole genome shotgun (WGS) entry which is preliminary data.</text>
</comment>
<keyword evidence="6 8" id="KW-1133">Transmembrane helix</keyword>
<evidence type="ECO:0000256" key="8">
    <source>
        <dbReference type="SAM" id="Phobius"/>
    </source>
</evidence>
<evidence type="ECO:0000256" key="4">
    <source>
        <dbReference type="ARBA" id="ARBA00022692"/>
    </source>
</evidence>
<organism evidence="10 11">
    <name type="scientific">Fluctibacter halophilus</name>
    <dbReference type="NCBI Taxonomy" id="226011"/>
    <lineage>
        <taxon>Bacteria</taxon>
        <taxon>Pseudomonadati</taxon>
        <taxon>Pseudomonadota</taxon>
        <taxon>Gammaproteobacteria</taxon>
        <taxon>Alteromonadales</taxon>
        <taxon>Alteromonadaceae</taxon>
        <taxon>Fluctibacter</taxon>
    </lineage>
</organism>
<dbReference type="InterPro" id="IPR019127">
    <property type="entry name" value="Exosortase"/>
</dbReference>
<dbReference type="InterPro" id="IPR014263">
    <property type="entry name" value="Methanolan_biosynth_EpsI"/>
</dbReference>
<proteinExistence type="predicted"/>
<dbReference type="Pfam" id="PF11984">
    <property type="entry name" value="DUF3485"/>
    <property type="match status" value="1"/>
</dbReference>
<evidence type="ECO:0000256" key="1">
    <source>
        <dbReference type="ARBA" id="ARBA00004651"/>
    </source>
</evidence>
<feature type="transmembrane region" description="Helical" evidence="8">
    <location>
        <begin position="117"/>
        <end position="136"/>
    </location>
</feature>
<accession>A0ABS8G2P9</accession>
<dbReference type="EMBL" id="JAJEWP010000001">
    <property type="protein sequence ID" value="MCC2614857.1"/>
    <property type="molecule type" value="Genomic_DNA"/>
</dbReference>
<dbReference type="NCBIfam" id="TIGR04178">
    <property type="entry name" value="exo_archaeo"/>
    <property type="match status" value="1"/>
</dbReference>
<dbReference type="RefSeq" id="WP_229156773.1">
    <property type="nucleotide sequence ID" value="NZ_JAJEWP010000001.1"/>
</dbReference>
<keyword evidence="2" id="KW-1003">Cell membrane</keyword>
<comment type="subcellular location">
    <subcellularLocation>
        <location evidence="1">Cell membrane</location>
        <topology evidence="1">Multi-pass membrane protein</topology>
    </subcellularLocation>
</comment>
<feature type="domain" description="Methanolan biosynthesis EpsI" evidence="9">
    <location>
        <begin position="297"/>
        <end position="456"/>
    </location>
</feature>
<keyword evidence="5 10" id="KW-0378">Hydrolase</keyword>
<dbReference type="GO" id="GO:0016787">
    <property type="term" value="F:hydrolase activity"/>
    <property type="evidence" value="ECO:0007669"/>
    <property type="project" value="UniProtKB-KW"/>
</dbReference>
<protein>
    <submittedName>
        <fullName evidence="10">Exosortase A</fullName>
        <ecNumber evidence="10">3.4.22.-</ecNumber>
    </submittedName>
</protein>
<feature type="transmembrane region" description="Helical" evidence="8">
    <location>
        <begin position="92"/>
        <end position="110"/>
    </location>
</feature>
<feature type="transmembrane region" description="Helical" evidence="8">
    <location>
        <begin position="69"/>
        <end position="86"/>
    </location>
</feature>
<evidence type="ECO:0000259" key="9">
    <source>
        <dbReference type="Pfam" id="PF11984"/>
    </source>
</evidence>
<evidence type="ECO:0000256" key="6">
    <source>
        <dbReference type="ARBA" id="ARBA00022989"/>
    </source>
</evidence>
<keyword evidence="4 8" id="KW-0812">Transmembrane</keyword>
<feature type="transmembrane region" description="Helical" evidence="8">
    <location>
        <begin position="245"/>
        <end position="267"/>
    </location>
</feature>
<keyword evidence="7 8" id="KW-0472">Membrane</keyword>
<dbReference type="InterPro" id="IPR026392">
    <property type="entry name" value="Exo/Archaeosortase_dom"/>
</dbReference>
<dbReference type="InterPro" id="IPR013426">
    <property type="entry name" value="EpsH-like"/>
</dbReference>
<dbReference type="Proteomes" id="UP001520878">
    <property type="component" value="Unassembled WGS sequence"/>
</dbReference>
<feature type="transmembrane region" description="Helical" evidence="8">
    <location>
        <begin position="208"/>
        <end position="233"/>
    </location>
</feature>
<feature type="transmembrane region" description="Helical" evidence="8">
    <location>
        <begin position="38"/>
        <end position="57"/>
    </location>
</feature>
<dbReference type="NCBIfam" id="TIGR03109">
    <property type="entry name" value="exosort_XrtA"/>
    <property type="match status" value="1"/>
</dbReference>
<evidence type="ECO:0000313" key="10">
    <source>
        <dbReference type="EMBL" id="MCC2614857.1"/>
    </source>
</evidence>
<evidence type="ECO:0000256" key="7">
    <source>
        <dbReference type="ARBA" id="ARBA00023136"/>
    </source>
</evidence>
<reference evidence="10 11" key="1">
    <citation type="submission" date="2021-10" db="EMBL/GenBank/DDBJ databases">
        <title>Draft genome of Aestuariibacter halophilus JC2043.</title>
        <authorList>
            <person name="Emsley S.A."/>
            <person name="Pfannmuller K.M."/>
            <person name="Ushijima B."/>
            <person name="Saw J.H."/>
            <person name="Videau P."/>
        </authorList>
    </citation>
    <scope>NUCLEOTIDE SEQUENCE [LARGE SCALE GENOMIC DNA]</scope>
    <source>
        <strain evidence="10 11">JC2043</strain>
    </source>
</reference>
<name>A0ABS8G2P9_9ALTE</name>
<sequence length="478" mass="54757">MFYQTAHFRLLLWTFLAWLGLFFTSIESTVSIWYRSETFTHCFIILPICIYLIKLRWRELIERKISHSYSALGLLIGVLLVWQFGVISEISVFEQAAAFSVLPLSIWFICGREVARVILFPLVFWMFSVPVGEFLIPDLQDLTADITVWALQMSSIPVYREGLYIAVPGGLFEVAVACSGIRYLIASFTLGTLYAYLNYTSLKKRTIFILFSIILPLIANGIRAYGIVIIAYLSDMQYAVGVDHLIYGWVFFGVVILMMFSIGSIWADEVKEQRNEGVSNTTKELPIHSVLSLTALIILSFSAGKYERVVEPPETNWVFNEMWRYTALEEGKAETWQPVFKGADQFRLGFKQGIYFYSASYRGEESGKEMISSTNHIFDRNYWILVKRTPFEKFELLELINSEEKKVAVAYGYATQWIISPDEWKVKLIQAVQAFLGEPQRGVLIAIGLPLDSDGDIEKLLLEANRVFTKDLIMSVRQ</sequence>
<dbReference type="InterPro" id="IPR017540">
    <property type="entry name" value="Exosortase-1"/>
</dbReference>
<evidence type="ECO:0000256" key="5">
    <source>
        <dbReference type="ARBA" id="ARBA00022801"/>
    </source>
</evidence>
<evidence type="ECO:0000256" key="2">
    <source>
        <dbReference type="ARBA" id="ARBA00022475"/>
    </source>
</evidence>
<dbReference type="NCBIfam" id="TIGR02602">
    <property type="entry name" value="8TM_EpsH"/>
    <property type="match status" value="1"/>
</dbReference>
<evidence type="ECO:0000313" key="11">
    <source>
        <dbReference type="Proteomes" id="UP001520878"/>
    </source>
</evidence>
<gene>
    <name evidence="10" type="primary">xrtA</name>
    <name evidence="10" type="ORF">LJ739_01220</name>
</gene>
<feature type="transmembrane region" description="Helical" evidence="8">
    <location>
        <begin position="171"/>
        <end position="196"/>
    </location>
</feature>
<evidence type="ECO:0000256" key="3">
    <source>
        <dbReference type="ARBA" id="ARBA00022670"/>
    </source>
</evidence>
<keyword evidence="11" id="KW-1185">Reference proteome</keyword>
<keyword evidence="3" id="KW-0645">Protease</keyword>